<dbReference type="Proteomes" id="UP001152485">
    <property type="component" value="Unassembled WGS sequence"/>
</dbReference>
<evidence type="ECO:0000313" key="5">
    <source>
        <dbReference type="Proteomes" id="UP001152485"/>
    </source>
</evidence>
<dbReference type="Proteomes" id="UP001152467">
    <property type="component" value="Unassembled WGS sequence"/>
</dbReference>
<evidence type="ECO:0000259" key="1">
    <source>
        <dbReference type="Pfam" id="PF01636"/>
    </source>
</evidence>
<keyword evidence="2" id="KW-0808">Transferase</keyword>
<dbReference type="AlphaFoldDB" id="A0A9W4W094"/>
<keyword evidence="4" id="KW-1185">Reference proteome</keyword>
<dbReference type="EMBL" id="CAMAPD010000002">
    <property type="protein sequence ID" value="CAH9051260.1"/>
    <property type="molecule type" value="Genomic_DNA"/>
</dbReference>
<gene>
    <name evidence="2" type="primary">nahK</name>
    <name evidence="2" type="ORF">PSECIP111854_00249</name>
    <name evidence="3" type="ORF">PSECIP111951_00355</name>
</gene>
<reference evidence="2 5" key="1">
    <citation type="submission" date="2022-07" db="EMBL/GenBank/DDBJ databases">
        <authorList>
            <person name="Criscuolo A."/>
        </authorList>
    </citation>
    <scope>NUCLEOTIDE SEQUENCE</scope>
    <source>
        <strain evidence="5">CIP 111951</strain>
        <strain evidence="2">CIP111854</strain>
        <strain evidence="3">CIP111951</strain>
    </source>
</reference>
<dbReference type="GO" id="GO:0016740">
    <property type="term" value="F:transferase activity"/>
    <property type="evidence" value="ECO:0007669"/>
    <property type="project" value="UniProtKB-KW"/>
</dbReference>
<sequence>MNNVNNKSAAVQNCTPLVNEVSMEKSAVAAQLSQQFGLESVQPVMNPIGNGHINTTMLLKGDKRAVVVQKLNTDVFPNPEHLVENARAIEQHLTEKANNGEYRLNIIKHLPTLENNYLVNLNDGVWRALEFIGGSYSEDIVDSADKAQAAANAFGLFAKALEDFEARQLHHVIPDFHNLAKRIDTFEQTLAKDSHGRAAKCAAEIVFCQSQFSLADELQTILKSIPLRPCHNDTKINNMLFCSKTNQSKAVIDMDTCMPGYWLFDFGDMVRTFCSPEAEDSLNLDNVIVREEIFSAIVKGYVEPLADTLTEQEKQSFLLGAKVMPFMIGLRFLTDYLDGDNYFAIHRADHNLQRARNQFKLYQDVLAKEPLLTRILAKY</sequence>
<dbReference type="InterPro" id="IPR002575">
    <property type="entry name" value="Aminoglycoside_PTrfase"/>
</dbReference>
<proteinExistence type="predicted"/>
<dbReference type="EC" id="2.7.1.162" evidence="2"/>
<organism evidence="2 4">
    <name type="scientific">Pseudoalteromonas holothuriae</name>
    <dbReference type="NCBI Taxonomy" id="2963714"/>
    <lineage>
        <taxon>Bacteria</taxon>
        <taxon>Pseudomonadati</taxon>
        <taxon>Pseudomonadota</taxon>
        <taxon>Gammaproteobacteria</taxon>
        <taxon>Alteromonadales</taxon>
        <taxon>Pseudoalteromonadaceae</taxon>
        <taxon>Pseudoalteromonas</taxon>
    </lineage>
</organism>
<dbReference type="InterPro" id="IPR011009">
    <property type="entry name" value="Kinase-like_dom_sf"/>
</dbReference>
<accession>A0A9W4W094</accession>
<feature type="domain" description="Aminoglycoside phosphotransferase" evidence="1">
    <location>
        <begin position="46"/>
        <end position="278"/>
    </location>
</feature>
<dbReference type="PANTHER" id="PTHR21064">
    <property type="entry name" value="AMINOGLYCOSIDE PHOSPHOTRANSFERASE DOMAIN-CONTAINING PROTEIN-RELATED"/>
    <property type="match status" value="1"/>
</dbReference>
<comment type="caution">
    <text evidence="2">The sequence shown here is derived from an EMBL/GenBank/DDBJ whole genome shotgun (WGS) entry which is preliminary data.</text>
</comment>
<evidence type="ECO:0000313" key="3">
    <source>
        <dbReference type="EMBL" id="CAH9051260.1"/>
    </source>
</evidence>
<name>A0A9W4W094_9GAMM</name>
<evidence type="ECO:0000313" key="4">
    <source>
        <dbReference type="Proteomes" id="UP001152467"/>
    </source>
</evidence>
<dbReference type="PANTHER" id="PTHR21064:SF5">
    <property type="entry name" value="SLR1880 PROTEIN"/>
    <property type="match status" value="1"/>
</dbReference>
<evidence type="ECO:0000313" key="2">
    <source>
        <dbReference type="EMBL" id="CAH9049604.1"/>
    </source>
</evidence>
<dbReference type="Pfam" id="PF01636">
    <property type="entry name" value="APH"/>
    <property type="match status" value="1"/>
</dbReference>
<dbReference type="Gene3D" id="3.90.1200.10">
    <property type="match status" value="1"/>
</dbReference>
<dbReference type="EMBL" id="CAMAPC010000001">
    <property type="protein sequence ID" value="CAH9049604.1"/>
    <property type="molecule type" value="Genomic_DNA"/>
</dbReference>
<dbReference type="InterPro" id="IPR050249">
    <property type="entry name" value="Pseudomonas-type_ThrB"/>
</dbReference>
<protein>
    <submittedName>
        <fullName evidence="2">N-acetylhexosamine 1-kinase</fullName>
        <ecNumber evidence="2">2.7.1.162</ecNumber>
    </submittedName>
</protein>
<dbReference type="SUPFAM" id="SSF56112">
    <property type="entry name" value="Protein kinase-like (PK-like)"/>
    <property type="match status" value="1"/>
</dbReference>